<dbReference type="AlphaFoldDB" id="A0A1I4GYU0"/>
<dbReference type="RefSeq" id="WP_093325780.1">
    <property type="nucleotide sequence ID" value="NZ_FOSZ01000010.1"/>
</dbReference>
<evidence type="ECO:0000259" key="2">
    <source>
        <dbReference type="SMART" id="SM00897"/>
    </source>
</evidence>
<reference evidence="5" key="1">
    <citation type="submission" date="2016-10" db="EMBL/GenBank/DDBJ databases">
        <authorList>
            <person name="Varghese N."/>
            <person name="Submissions S."/>
        </authorList>
    </citation>
    <scope>NUCLEOTIDE SEQUENCE [LARGE SCALE GENOMIC DNA]</scope>
    <source>
        <strain evidence="5">DSM 28453</strain>
    </source>
</reference>
<feature type="domain" description="FIST C-domain" evidence="3">
    <location>
        <begin position="246"/>
        <end position="375"/>
    </location>
</feature>
<feature type="compositionally biased region" description="Basic and acidic residues" evidence="1">
    <location>
        <begin position="13"/>
        <end position="23"/>
    </location>
</feature>
<accession>A0A1I4GYU0</accession>
<dbReference type="STRING" id="1280847.SAMN04488036_11083"/>
<dbReference type="SMART" id="SM00897">
    <property type="entry name" value="FIST"/>
    <property type="match status" value="1"/>
</dbReference>
<evidence type="ECO:0000259" key="3">
    <source>
        <dbReference type="SMART" id="SM01204"/>
    </source>
</evidence>
<feature type="region of interest" description="Disordered" evidence="1">
    <location>
        <begin position="1"/>
        <end position="25"/>
    </location>
</feature>
<dbReference type="SMART" id="SM01204">
    <property type="entry name" value="FIST_C"/>
    <property type="match status" value="1"/>
</dbReference>
<evidence type="ECO:0000313" key="5">
    <source>
        <dbReference type="Proteomes" id="UP000198851"/>
    </source>
</evidence>
<name>A0A1I4GYU0_9RHOB</name>
<proteinExistence type="predicted"/>
<evidence type="ECO:0000256" key="1">
    <source>
        <dbReference type="SAM" id="MobiDB-lite"/>
    </source>
</evidence>
<keyword evidence="5" id="KW-1185">Reference proteome</keyword>
<sequence>MDGVTDTSRQPVRRSEEATEHVRRGFAPCDASDAIDRLDTALGKGPLALVILFLSPQTPLNAFLQAAQGRFGGAPVVGCTTAGELGAAGYTEGEIVAIGFPADNFAATTLLIEDLNDIRADDRIPQMIHNRNALATARPDWHSEFAFLMVDGLSMREDALANELALGLGPVPLFGGSAGDGEDFKQTRVIYNGAIHDNAAILVQVRSNCPVRVFKTDHLQPTDARMVVTAADPAKRLVSEINAEPAALEYARILGIDSEQLSTFTFAAHPVVVRIGDQTHVRAIQRVADNGDLVFFSAIDEGMVLTLAEPEDMVTHLDRELSALSETKAPDMILGCDCLLRRVEATQKQMTTGLSDVMARHNVVGFSTYGEQVNSMHVNQTFTGVAIYPPDTD</sequence>
<protein>
    <submittedName>
        <fullName evidence="4">Uncharacterized conserved protein, contains FIST_N domain</fullName>
    </submittedName>
</protein>
<gene>
    <name evidence="4" type="ORF">SAMN04488036_11083</name>
</gene>
<dbReference type="InterPro" id="IPR019494">
    <property type="entry name" value="FIST_C"/>
</dbReference>
<dbReference type="Pfam" id="PF08495">
    <property type="entry name" value="FIST"/>
    <property type="match status" value="1"/>
</dbReference>
<evidence type="ECO:0000313" key="4">
    <source>
        <dbReference type="EMBL" id="SFL35232.1"/>
    </source>
</evidence>
<dbReference type="OrthoDB" id="9807948at2"/>
<dbReference type="PANTHER" id="PTHR40252">
    <property type="entry name" value="BLR0328 PROTEIN"/>
    <property type="match status" value="1"/>
</dbReference>
<feature type="domain" description="FIST" evidence="2">
    <location>
        <begin position="45"/>
        <end position="245"/>
    </location>
</feature>
<dbReference type="Proteomes" id="UP000198851">
    <property type="component" value="Unassembled WGS sequence"/>
</dbReference>
<dbReference type="Pfam" id="PF10442">
    <property type="entry name" value="FIST_C"/>
    <property type="match status" value="1"/>
</dbReference>
<dbReference type="PANTHER" id="PTHR40252:SF2">
    <property type="entry name" value="BLR0328 PROTEIN"/>
    <property type="match status" value="1"/>
</dbReference>
<dbReference type="EMBL" id="FOSZ01000010">
    <property type="protein sequence ID" value="SFL35232.1"/>
    <property type="molecule type" value="Genomic_DNA"/>
</dbReference>
<organism evidence="4 5">
    <name type="scientific">Shimia haliotis</name>
    <dbReference type="NCBI Taxonomy" id="1280847"/>
    <lineage>
        <taxon>Bacteria</taxon>
        <taxon>Pseudomonadati</taxon>
        <taxon>Pseudomonadota</taxon>
        <taxon>Alphaproteobacteria</taxon>
        <taxon>Rhodobacterales</taxon>
        <taxon>Roseobacteraceae</taxon>
    </lineage>
</organism>
<feature type="compositionally biased region" description="Polar residues" evidence="1">
    <location>
        <begin position="1"/>
        <end position="10"/>
    </location>
</feature>
<dbReference type="InterPro" id="IPR013702">
    <property type="entry name" value="FIST_domain_N"/>
</dbReference>